<keyword evidence="1" id="KW-0812">Transmembrane</keyword>
<organism evidence="2 3">
    <name type="scientific">Synaphobranchus kaupii</name>
    <name type="common">Kaup's arrowtooth eel</name>
    <dbReference type="NCBI Taxonomy" id="118154"/>
    <lineage>
        <taxon>Eukaryota</taxon>
        <taxon>Metazoa</taxon>
        <taxon>Chordata</taxon>
        <taxon>Craniata</taxon>
        <taxon>Vertebrata</taxon>
        <taxon>Euteleostomi</taxon>
        <taxon>Actinopterygii</taxon>
        <taxon>Neopterygii</taxon>
        <taxon>Teleostei</taxon>
        <taxon>Anguilliformes</taxon>
        <taxon>Synaphobranchidae</taxon>
        <taxon>Synaphobranchus</taxon>
    </lineage>
</organism>
<proteinExistence type="predicted"/>
<dbReference type="AlphaFoldDB" id="A0A9Q1FCB8"/>
<accession>A0A9Q1FCB8</accession>
<protein>
    <submittedName>
        <fullName evidence="2">Uncharacterized protein</fullName>
    </submittedName>
</protein>
<gene>
    <name evidence="2" type="ORF">SKAU_G00181940</name>
</gene>
<keyword evidence="1" id="KW-1133">Transmembrane helix</keyword>
<name>A0A9Q1FCB8_SYNKA</name>
<feature type="transmembrane region" description="Helical" evidence="1">
    <location>
        <begin position="6"/>
        <end position="25"/>
    </location>
</feature>
<evidence type="ECO:0000313" key="3">
    <source>
        <dbReference type="Proteomes" id="UP001152622"/>
    </source>
</evidence>
<comment type="caution">
    <text evidence="2">The sequence shown here is derived from an EMBL/GenBank/DDBJ whole genome shotgun (WGS) entry which is preliminary data.</text>
</comment>
<dbReference type="EMBL" id="JAINUF010000006">
    <property type="protein sequence ID" value="KAJ8355400.1"/>
    <property type="molecule type" value="Genomic_DNA"/>
</dbReference>
<evidence type="ECO:0000256" key="1">
    <source>
        <dbReference type="SAM" id="Phobius"/>
    </source>
</evidence>
<keyword evidence="3" id="KW-1185">Reference proteome</keyword>
<reference evidence="2" key="1">
    <citation type="journal article" date="2023" name="Science">
        <title>Genome structures resolve the early diversification of teleost fishes.</title>
        <authorList>
            <person name="Parey E."/>
            <person name="Louis A."/>
            <person name="Montfort J."/>
            <person name="Bouchez O."/>
            <person name="Roques C."/>
            <person name="Iampietro C."/>
            <person name="Lluch J."/>
            <person name="Castinel A."/>
            <person name="Donnadieu C."/>
            <person name="Desvignes T."/>
            <person name="Floi Bucao C."/>
            <person name="Jouanno E."/>
            <person name="Wen M."/>
            <person name="Mejri S."/>
            <person name="Dirks R."/>
            <person name="Jansen H."/>
            <person name="Henkel C."/>
            <person name="Chen W.J."/>
            <person name="Zahm M."/>
            <person name="Cabau C."/>
            <person name="Klopp C."/>
            <person name="Thompson A.W."/>
            <person name="Robinson-Rechavi M."/>
            <person name="Braasch I."/>
            <person name="Lecointre G."/>
            <person name="Bobe J."/>
            <person name="Postlethwait J.H."/>
            <person name="Berthelot C."/>
            <person name="Roest Crollius H."/>
            <person name="Guiguen Y."/>
        </authorList>
    </citation>
    <scope>NUCLEOTIDE SEQUENCE</scope>
    <source>
        <strain evidence="2">WJC10195</strain>
    </source>
</reference>
<dbReference type="Proteomes" id="UP001152622">
    <property type="component" value="Chromosome 6"/>
</dbReference>
<evidence type="ECO:0000313" key="2">
    <source>
        <dbReference type="EMBL" id="KAJ8355400.1"/>
    </source>
</evidence>
<keyword evidence="1" id="KW-0472">Membrane</keyword>
<sequence>MFSLVVSDYIIYLCYVILFAFVFLFHNESCRPFWFSTVLSASLSESNFTPDLSNAPNTGKCNFLKESILTVLSSYQLSVKRTEIQTLI</sequence>